<name>A0A1H3J895_9BURK</name>
<feature type="transmembrane region" description="Helical" evidence="6">
    <location>
        <begin position="326"/>
        <end position="344"/>
    </location>
</feature>
<dbReference type="SUPFAM" id="SSF52091">
    <property type="entry name" value="SpoIIaa-like"/>
    <property type="match status" value="1"/>
</dbReference>
<dbReference type="AlphaFoldDB" id="A0A1H3J895"/>
<dbReference type="InterPro" id="IPR001902">
    <property type="entry name" value="SLC26A/SulP_fam"/>
</dbReference>
<evidence type="ECO:0000313" key="8">
    <source>
        <dbReference type="EMBL" id="SDY36181.1"/>
    </source>
</evidence>
<dbReference type="InterPro" id="IPR011547">
    <property type="entry name" value="SLC26A/SulP_dom"/>
</dbReference>
<feature type="transmembrane region" description="Helical" evidence="6">
    <location>
        <begin position="104"/>
        <end position="123"/>
    </location>
</feature>
<feature type="transmembrane region" description="Helical" evidence="6">
    <location>
        <begin position="350"/>
        <end position="367"/>
    </location>
</feature>
<dbReference type="PANTHER" id="PTHR11814">
    <property type="entry name" value="SULFATE TRANSPORTER"/>
    <property type="match status" value="1"/>
</dbReference>
<feature type="domain" description="STAS" evidence="7">
    <location>
        <begin position="448"/>
        <end position="554"/>
    </location>
</feature>
<dbReference type="EMBL" id="FNPE01000004">
    <property type="protein sequence ID" value="SDY36181.1"/>
    <property type="molecule type" value="Genomic_DNA"/>
</dbReference>
<organism evidence="8 9">
    <name type="scientific">Delftia lacustris</name>
    <dbReference type="NCBI Taxonomy" id="558537"/>
    <lineage>
        <taxon>Bacteria</taxon>
        <taxon>Pseudomonadati</taxon>
        <taxon>Pseudomonadota</taxon>
        <taxon>Betaproteobacteria</taxon>
        <taxon>Burkholderiales</taxon>
        <taxon>Comamonadaceae</taxon>
        <taxon>Delftia</taxon>
    </lineage>
</organism>
<keyword evidence="3 6" id="KW-1133">Transmembrane helix</keyword>
<feature type="transmembrane region" description="Helical" evidence="6">
    <location>
        <begin position="130"/>
        <end position="157"/>
    </location>
</feature>
<dbReference type="Pfam" id="PF01740">
    <property type="entry name" value="STAS"/>
    <property type="match status" value="1"/>
</dbReference>
<accession>A0A1H3J895</accession>
<dbReference type="PROSITE" id="PS50801">
    <property type="entry name" value="STAS"/>
    <property type="match status" value="1"/>
</dbReference>
<feature type="transmembrane region" description="Helical" evidence="6">
    <location>
        <begin position="45"/>
        <end position="72"/>
    </location>
</feature>
<dbReference type="CDD" id="cd07042">
    <property type="entry name" value="STAS_SulP_like_sulfate_transporter"/>
    <property type="match status" value="1"/>
</dbReference>
<keyword evidence="2 6" id="KW-0812">Transmembrane</keyword>
<dbReference type="GO" id="GO:0016020">
    <property type="term" value="C:membrane"/>
    <property type="evidence" value="ECO:0007669"/>
    <property type="project" value="UniProtKB-SubCell"/>
</dbReference>
<feature type="transmembrane region" description="Helical" evidence="6">
    <location>
        <begin position="79"/>
        <end position="98"/>
    </location>
</feature>
<evidence type="ECO:0000256" key="1">
    <source>
        <dbReference type="ARBA" id="ARBA00004141"/>
    </source>
</evidence>
<sequence length="586" mass="62551">MTIEAMHSLARWFPFLAWPKPSAAVLRGEFWAGLTVGLMLLPQGVAYAALAGMPLITGIYASIVPALVAVLFSGSPRLGVGPTALSALLIGASLTGLAEPGSAHWVALAAWMAILSGLVQWSLGLMRAGWLLNLVTSPVLTGFTQAAALLILASQLPTLLGLRSTWGAVWNTPSLQLFDWQSIVYGMASIALLVLAKRWRAAFPSAIFIIALTGVISWATDFADDGGAVVGHLPAGLPSFQLPGLLSWDEFGALVMPVLVISLVSFLETASSAQVEHQQAGTRWNENQDLVAQGLSKISAGLFGSFATSASFSRSAVNLLAGAKTGWSNVFSILLVVIVVMWFIPALYHVPKAALAAIVITAVVNLVKPRVLLQLFKVSRVEGSIALATLLLTIVTAPRMYWGVFAGIVLSLGYFLYQRLHPRIIEVGQHPDGSLRDRNLWQLPPLAPGLLALRMDAELDFGSASALERRIGDEWALRPETHHLCLLAQPINRIDVTGVETFVRLQLLVAKRSGVLHVVGLKLPAEQVLLRAGALHRGPHLRLYRTDAEFLAALALPPFISRPGSTSVTSDGAKVDAGAATIEPTH</sequence>
<dbReference type="InterPro" id="IPR036513">
    <property type="entry name" value="STAS_dom_sf"/>
</dbReference>
<evidence type="ECO:0000256" key="6">
    <source>
        <dbReference type="SAM" id="Phobius"/>
    </source>
</evidence>
<feature type="transmembrane region" description="Helical" evidence="6">
    <location>
        <begin position="177"/>
        <end position="195"/>
    </location>
</feature>
<feature type="transmembrane region" description="Helical" evidence="6">
    <location>
        <begin position="379"/>
        <end position="395"/>
    </location>
</feature>
<feature type="region of interest" description="Disordered" evidence="5">
    <location>
        <begin position="564"/>
        <end position="586"/>
    </location>
</feature>
<dbReference type="InterPro" id="IPR002645">
    <property type="entry name" value="STAS_dom"/>
</dbReference>
<dbReference type="Pfam" id="PF00916">
    <property type="entry name" value="Sulfate_transp"/>
    <property type="match status" value="1"/>
</dbReference>
<comment type="subcellular location">
    <subcellularLocation>
        <location evidence="1">Membrane</location>
        <topology evidence="1">Multi-pass membrane protein</topology>
    </subcellularLocation>
</comment>
<feature type="transmembrane region" description="Helical" evidence="6">
    <location>
        <begin position="202"/>
        <end position="220"/>
    </location>
</feature>
<evidence type="ECO:0000313" key="9">
    <source>
        <dbReference type="Proteomes" id="UP000183417"/>
    </source>
</evidence>
<reference evidence="8 9" key="1">
    <citation type="submission" date="2016-10" db="EMBL/GenBank/DDBJ databases">
        <authorList>
            <person name="de Groot N.N."/>
        </authorList>
    </citation>
    <scope>NUCLEOTIDE SEQUENCE [LARGE SCALE GENOMIC DNA]</scope>
    <source>
        <strain evidence="8 9">LMG 24775</strain>
    </source>
</reference>
<evidence type="ECO:0000256" key="3">
    <source>
        <dbReference type="ARBA" id="ARBA00022989"/>
    </source>
</evidence>
<protein>
    <submittedName>
        <fullName evidence="8">Sulfate permease, SulP family</fullName>
    </submittedName>
</protein>
<keyword evidence="4 6" id="KW-0472">Membrane</keyword>
<evidence type="ECO:0000256" key="5">
    <source>
        <dbReference type="SAM" id="MobiDB-lite"/>
    </source>
</evidence>
<proteinExistence type="predicted"/>
<evidence type="ECO:0000256" key="4">
    <source>
        <dbReference type="ARBA" id="ARBA00023136"/>
    </source>
</evidence>
<dbReference type="GO" id="GO:0055085">
    <property type="term" value="P:transmembrane transport"/>
    <property type="evidence" value="ECO:0007669"/>
    <property type="project" value="InterPro"/>
</dbReference>
<evidence type="ECO:0000256" key="2">
    <source>
        <dbReference type="ARBA" id="ARBA00022692"/>
    </source>
</evidence>
<dbReference type="Proteomes" id="UP000183417">
    <property type="component" value="Unassembled WGS sequence"/>
</dbReference>
<feature type="transmembrane region" description="Helical" evidence="6">
    <location>
        <begin position="251"/>
        <end position="270"/>
    </location>
</feature>
<evidence type="ECO:0000259" key="7">
    <source>
        <dbReference type="PROSITE" id="PS50801"/>
    </source>
</evidence>
<dbReference type="Gene3D" id="3.30.750.24">
    <property type="entry name" value="STAS domain"/>
    <property type="match status" value="1"/>
</dbReference>
<gene>
    <name evidence="8" type="ORF">SAMN05421547_104139</name>
</gene>